<feature type="transmembrane region" description="Helical" evidence="1">
    <location>
        <begin position="119"/>
        <end position="139"/>
    </location>
</feature>
<dbReference type="KEGG" id="bbae:FRD01_07850"/>
<evidence type="ECO:0008006" key="4">
    <source>
        <dbReference type="Google" id="ProtNLM"/>
    </source>
</evidence>
<keyword evidence="1" id="KW-0472">Membrane</keyword>
<organism evidence="2 3">
    <name type="scientific">Microvenator marinus</name>
    <dbReference type="NCBI Taxonomy" id="2600177"/>
    <lineage>
        <taxon>Bacteria</taxon>
        <taxon>Deltaproteobacteria</taxon>
        <taxon>Bradymonadales</taxon>
        <taxon>Microvenatoraceae</taxon>
        <taxon>Microvenator</taxon>
    </lineage>
</organism>
<evidence type="ECO:0000256" key="1">
    <source>
        <dbReference type="SAM" id="Phobius"/>
    </source>
</evidence>
<accession>A0A5B8XPY8</accession>
<evidence type="ECO:0000313" key="3">
    <source>
        <dbReference type="Proteomes" id="UP000321595"/>
    </source>
</evidence>
<dbReference type="EMBL" id="CP042467">
    <property type="protein sequence ID" value="QED27157.1"/>
    <property type="molecule type" value="Genomic_DNA"/>
</dbReference>
<reference evidence="2 3" key="1">
    <citation type="submission" date="2019-08" db="EMBL/GenBank/DDBJ databases">
        <authorList>
            <person name="Liang Q."/>
        </authorList>
    </citation>
    <scope>NUCLEOTIDE SEQUENCE [LARGE SCALE GENOMIC DNA]</scope>
    <source>
        <strain evidence="2 3">V1718</strain>
    </source>
</reference>
<feature type="transmembrane region" description="Helical" evidence="1">
    <location>
        <begin position="94"/>
        <end position="113"/>
    </location>
</feature>
<keyword evidence="3" id="KW-1185">Reference proteome</keyword>
<keyword evidence="1" id="KW-1133">Transmembrane helix</keyword>
<gene>
    <name evidence="2" type="ORF">FRD01_07850</name>
</gene>
<proteinExistence type="predicted"/>
<sequence length="170" mass="18921">MKTAKQLLDEAVSHQFDKKDSFRAIELYKVIIEQYPDTSEANQALEHLEYLDEESTKAPPNAAVYKATYSPSASRTKQGERFPNLTYYSQGLKVVGWMVLVFGLLACVGLFGIFEGWKLLLACGLVFSFTTPLSGGLILQAEIVELFLSIEDNTFRSQQALQQIAKNTGA</sequence>
<name>A0A5B8XPY8_9DELT</name>
<dbReference type="AlphaFoldDB" id="A0A5B8XPY8"/>
<evidence type="ECO:0000313" key="2">
    <source>
        <dbReference type="EMBL" id="QED27157.1"/>
    </source>
</evidence>
<keyword evidence="1" id="KW-0812">Transmembrane</keyword>
<protein>
    <recommendedName>
        <fullName evidence="4">Tetratricopeptide repeat protein</fullName>
    </recommendedName>
</protein>
<dbReference type="InterPro" id="IPR011990">
    <property type="entry name" value="TPR-like_helical_dom_sf"/>
</dbReference>
<dbReference type="Proteomes" id="UP000321595">
    <property type="component" value="Chromosome"/>
</dbReference>
<dbReference type="RefSeq" id="WP_146958842.1">
    <property type="nucleotide sequence ID" value="NZ_CP042467.1"/>
</dbReference>
<dbReference type="Gene3D" id="1.25.40.10">
    <property type="entry name" value="Tetratricopeptide repeat domain"/>
    <property type="match status" value="1"/>
</dbReference>